<dbReference type="InterPro" id="IPR013320">
    <property type="entry name" value="ConA-like_dom_sf"/>
</dbReference>
<proteinExistence type="predicted"/>
<keyword evidence="2" id="KW-1185">Reference proteome</keyword>
<accession>A0A4D4LPJ9</accession>
<dbReference type="Gene3D" id="2.60.120.200">
    <property type="match status" value="1"/>
</dbReference>
<reference evidence="1 2" key="1">
    <citation type="journal article" date="2020" name="Int. J. Syst. Evol. Microbiol.">
        <title>Reclassification of Streptomyces castelarensis and Streptomyces sporoclivatus as later heterotypic synonyms of Streptomyces antimycoticus.</title>
        <authorList>
            <person name="Komaki H."/>
            <person name="Tamura T."/>
        </authorList>
    </citation>
    <scope>NUCLEOTIDE SEQUENCE [LARGE SCALE GENOMIC DNA]</scope>
    <source>
        <strain evidence="1 2">NBRC 13459</strain>
    </source>
</reference>
<evidence type="ECO:0000313" key="2">
    <source>
        <dbReference type="Proteomes" id="UP000301309"/>
    </source>
</evidence>
<evidence type="ECO:0000313" key="1">
    <source>
        <dbReference type="EMBL" id="GDY60147.1"/>
    </source>
</evidence>
<dbReference type="SUPFAM" id="SSF49899">
    <property type="entry name" value="Concanavalin A-like lectins/glucanases"/>
    <property type="match status" value="1"/>
</dbReference>
<dbReference type="EMBL" id="BJHW01000002">
    <property type="protein sequence ID" value="GDY60147.1"/>
    <property type="molecule type" value="Genomic_DNA"/>
</dbReference>
<dbReference type="AlphaFoldDB" id="A0A4D4LPJ9"/>
<name>A0A4D4LPJ9_STRVO</name>
<organism evidence="1 2">
    <name type="scientific">Streptomyces violaceusniger</name>
    <dbReference type="NCBI Taxonomy" id="68280"/>
    <lineage>
        <taxon>Bacteria</taxon>
        <taxon>Bacillati</taxon>
        <taxon>Actinomycetota</taxon>
        <taxon>Actinomycetes</taxon>
        <taxon>Kitasatosporales</taxon>
        <taxon>Streptomycetaceae</taxon>
        <taxon>Streptomyces</taxon>
        <taxon>Streptomyces violaceusniger group</taxon>
    </lineage>
</organism>
<comment type="caution">
    <text evidence="1">The sequence shown here is derived from an EMBL/GenBank/DDBJ whole genome shotgun (WGS) entry which is preliminary data.</text>
</comment>
<sequence>MPVGASYRTGGSRGSAAAAVRLMAGTGVQPPYRTTSFNDAVFGQSGDGLAIEGAGADLWGDTNEFGTIHRAAAFGAASVATVQVTSQDSTGGWARAGLMARNDLSANGDGGGTAGYVNLAVTPSNGCALSWDSDGNGKFDSIELAGSLTAPVHLRLTRSGNVYTGECSSDGVSWTTVGTANPGGVADVQDIGVFMTAANGWTGTRGIAAFQGFSVT</sequence>
<dbReference type="Proteomes" id="UP000301309">
    <property type="component" value="Unassembled WGS sequence"/>
</dbReference>
<gene>
    <name evidence="1" type="ORF">SVIO_107700</name>
</gene>
<protein>
    <submittedName>
        <fullName evidence="1">Uncharacterized protein</fullName>
    </submittedName>
</protein>